<dbReference type="STRING" id="29655.A0A0K9NVQ0"/>
<dbReference type="InterPro" id="IPR018247">
    <property type="entry name" value="EF_Hand_1_Ca_BS"/>
</dbReference>
<comment type="caution">
    <text evidence="4">The sequence shown here is derived from an EMBL/GenBank/DDBJ whole genome shotgun (WGS) entry which is preliminary data.</text>
</comment>
<evidence type="ECO:0000313" key="5">
    <source>
        <dbReference type="Proteomes" id="UP000036987"/>
    </source>
</evidence>
<evidence type="ECO:0000313" key="4">
    <source>
        <dbReference type="EMBL" id="KMZ60846.1"/>
    </source>
</evidence>
<dbReference type="EMBL" id="LFYR01001565">
    <property type="protein sequence ID" value="KMZ60846.1"/>
    <property type="molecule type" value="Genomic_DNA"/>
</dbReference>
<dbReference type="GO" id="GO:0005737">
    <property type="term" value="C:cytoplasm"/>
    <property type="evidence" value="ECO:0000318"/>
    <property type="project" value="GO_Central"/>
</dbReference>
<dbReference type="Pfam" id="PF13499">
    <property type="entry name" value="EF-hand_7"/>
    <property type="match status" value="1"/>
</dbReference>
<dbReference type="PANTHER" id="PTHR23050">
    <property type="entry name" value="CALCIUM BINDING PROTEIN"/>
    <property type="match status" value="1"/>
</dbReference>
<dbReference type="PROSITE" id="PS00018">
    <property type="entry name" value="EF_HAND_1"/>
    <property type="match status" value="2"/>
</dbReference>
<protein>
    <recommendedName>
        <fullName evidence="3">EF-hand domain-containing protein</fullName>
    </recommendedName>
</protein>
<accession>A0A0K9NVQ0</accession>
<keyword evidence="1" id="KW-0677">Repeat</keyword>
<dbReference type="AlphaFoldDB" id="A0A0K9NVQ0"/>
<organism evidence="4 5">
    <name type="scientific">Zostera marina</name>
    <name type="common">Eelgrass</name>
    <dbReference type="NCBI Taxonomy" id="29655"/>
    <lineage>
        <taxon>Eukaryota</taxon>
        <taxon>Viridiplantae</taxon>
        <taxon>Streptophyta</taxon>
        <taxon>Embryophyta</taxon>
        <taxon>Tracheophyta</taxon>
        <taxon>Spermatophyta</taxon>
        <taxon>Magnoliopsida</taxon>
        <taxon>Liliopsida</taxon>
        <taxon>Zosteraceae</taxon>
        <taxon>Zostera</taxon>
    </lineage>
</organism>
<feature type="domain" description="EF-hand" evidence="3">
    <location>
        <begin position="188"/>
        <end position="223"/>
    </location>
</feature>
<dbReference type="InterPro" id="IPR011992">
    <property type="entry name" value="EF-hand-dom_pair"/>
</dbReference>
<dbReference type="InterPro" id="IPR002048">
    <property type="entry name" value="EF_hand_dom"/>
</dbReference>
<dbReference type="GO" id="GO:0030234">
    <property type="term" value="F:enzyme regulator activity"/>
    <property type="evidence" value="ECO:0000318"/>
    <property type="project" value="GO_Central"/>
</dbReference>
<dbReference type="InterPro" id="IPR050145">
    <property type="entry name" value="Centrin_CML-like"/>
</dbReference>
<gene>
    <name evidence="4" type="ORF">ZOSMA_56G00770</name>
</gene>
<sequence>MTDRMNIHHRRFPSIATMAEIVKTSGDRNVATNKKSSKRSIFSPCRIFKLPAFLRPCGVGHRPHGRNTQEMQTTMTETTEGVGVLRKSRSWQYQEIFKLIDLNGDGKISGEEIKELFRLSGASDSPGIELDLIDYEEFKRIMMEEEKENYSNDEIKKAFEMFETEKGSGVITVDGLKNMFRKLGDVKTTREDCRRMISAYDIDGNGVIDYHEFCRMMSFAGSSSPNSDHFSAC</sequence>
<keyword evidence="5" id="KW-1185">Reference proteome</keyword>
<dbReference type="Proteomes" id="UP000036987">
    <property type="component" value="Unassembled WGS sequence"/>
</dbReference>
<dbReference type="Pfam" id="PF00036">
    <property type="entry name" value="EF-hand_1"/>
    <property type="match status" value="1"/>
</dbReference>
<reference evidence="5" key="1">
    <citation type="journal article" date="2016" name="Nature">
        <title>The genome of the seagrass Zostera marina reveals angiosperm adaptation to the sea.</title>
        <authorList>
            <person name="Olsen J.L."/>
            <person name="Rouze P."/>
            <person name="Verhelst B."/>
            <person name="Lin Y.-C."/>
            <person name="Bayer T."/>
            <person name="Collen J."/>
            <person name="Dattolo E."/>
            <person name="De Paoli E."/>
            <person name="Dittami S."/>
            <person name="Maumus F."/>
            <person name="Michel G."/>
            <person name="Kersting A."/>
            <person name="Lauritano C."/>
            <person name="Lohaus R."/>
            <person name="Toepel M."/>
            <person name="Tonon T."/>
            <person name="Vanneste K."/>
            <person name="Amirebrahimi M."/>
            <person name="Brakel J."/>
            <person name="Bostroem C."/>
            <person name="Chovatia M."/>
            <person name="Grimwood J."/>
            <person name="Jenkins J.W."/>
            <person name="Jueterbock A."/>
            <person name="Mraz A."/>
            <person name="Stam W.T."/>
            <person name="Tice H."/>
            <person name="Bornberg-Bauer E."/>
            <person name="Green P.J."/>
            <person name="Pearson G.A."/>
            <person name="Procaccini G."/>
            <person name="Duarte C.M."/>
            <person name="Schmutz J."/>
            <person name="Reusch T.B.H."/>
            <person name="Van de Peer Y."/>
        </authorList>
    </citation>
    <scope>NUCLEOTIDE SEQUENCE [LARGE SCALE GENOMIC DNA]</scope>
    <source>
        <strain evidence="5">cv. Finnish</strain>
    </source>
</reference>
<evidence type="ECO:0000256" key="2">
    <source>
        <dbReference type="ARBA" id="ARBA00022837"/>
    </source>
</evidence>
<dbReference type="FunFam" id="1.10.238.10:FF:000001">
    <property type="entry name" value="Calmodulin 1"/>
    <property type="match status" value="1"/>
</dbReference>
<dbReference type="CDD" id="cd00051">
    <property type="entry name" value="EFh"/>
    <property type="match status" value="1"/>
</dbReference>
<dbReference type="OrthoDB" id="26525at2759"/>
<keyword evidence="2" id="KW-0106">Calcium</keyword>
<proteinExistence type="predicted"/>
<dbReference type="SMART" id="SM00054">
    <property type="entry name" value="EFh"/>
    <property type="match status" value="3"/>
</dbReference>
<feature type="domain" description="EF-hand" evidence="3">
    <location>
        <begin position="92"/>
        <end position="123"/>
    </location>
</feature>
<name>A0A0K9NVQ0_ZOSMR</name>
<dbReference type="SUPFAM" id="SSF47473">
    <property type="entry name" value="EF-hand"/>
    <property type="match status" value="1"/>
</dbReference>
<dbReference type="GO" id="GO:0005509">
    <property type="term" value="F:calcium ion binding"/>
    <property type="evidence" value="ECO:0000318"/>
    <property type="project" value="GO_Central"/>
</dbReference>
<evidence type="ECO:0000259" key="3">
    <source>
        <dbReference type="PROSITE" id="PS50222"/>
    </source>
</evidence>
<dbReference type="Gene3D" id="1.10.238.10">
    <property type="entry name" value="EF-hand"/>
    <property type="match status" value="2"/>
</dbReference>
<evidence type="ECO:0000256" key="1">
    <source>
        <dbReference type="ARBA" id="ARBA00022737"/>
    </source>
</evidence>
<dbReference type="PROSITE" id="PS50222">
    <property type="entry name" value="EF_HAND_2"/>
    <property type="match status" value="2"/>
</dbReference>